<dbReference type="SUPFAM" id="SSF55469">
    <property type="entry name" value="FMN-dependent nitroreductase-like"/>
    <property type="match status" value="1"/>
</dbReference>
<dbReference type="InterPro" id="IPR029479">
    <property type="entry name" value="Nitroreductase"/>
</dbReference>
<dbReference type="EMBL" id="JACIFP010000001">
    <property type="protein sequence ID" value="MBB4133600.1"/>
    <property type="molecule type" value="Genomic_DNA"/>
</dbReference>
<name>A0A840EZN9_9ACTN</name>
<feature type="domain" description="Nitroreductase" evidence="3">
    <location>
        <begin position="23"/>
        <end position="199"/>
    </location>
</feature>
<dbReference type="AlphaFoldDB" id="A0A840EZN9"/>
<keyword evidence="5" id="KW-1185">Reference proteome</keyword>
<comment type="similarity">
    <text evidence="1">Belongs to the nitroreductase family.</text>
</comment>
<evidence type="ECO:0000259" key="3">
    <source>
        <dbReference type="Pfam" id="PF00881"/>
    </source>
</evidence>
<evidence type="ECO:0000313" key="4">
    <source>
        <dbReference type="EMBL" id="MBB4133600.1"/>
    </source>
</evidence>
<dbReference type="Proteomes" id="UP000551501">
    <property type="component" value="Unassembled WGS sequence"/>
</dbReference>
<keyword evidence="2" id="KW-0560">Oxidoreductase</keyword>
<dbReference type="Pfam" id="PF00881">
    <property type="entry name" value="Nitroreductase"/>
    <property type="match status" value="1"/>
</dbReference>
<proteinExistence type="inferred from homology"/>
<evidence type="ECO:0000313" key="5">
    <source>
        <dbReference type="Proteomes" id="UP000551501"/>
    </source>
</evidence>
<evidence type="ECO:0000256" key="2">
    <source>
        <dbReference type="ARBA" id="ARBA00023002"/>
    </source>
</evidence>
<organism evidence="4 5">
    <name type="scientific">Gordonia humi</name>
    <dbReference type="NCBI Taxonomy" id="686429"/>
    <lineage>
        <taxon>Bacteria</taxon>
        <taxon>Bacillati</taxon>
        <taxon>Actinomycetota</taxon>
        <taxon>Actinomycetes</taxon>
        <taxon>Mycobacteriales</taxon>
        <taxon>Gordoniaceae</taxon>
        <taxon>Gordonia</taxon>
    </lineage>
</organism>
<dbReference type="InterPro" id="IPR000415">
    <property type="entry name" value="Nitroreductase-like"/>
</dbReference>
<dbReference type="Gene3D" id="3.40.109.10">
    <property type="entry name" value="NADH Oxidase"/>
    <property type="match status" value="1"/>
</dbReference>
<dbReference type="RefSeq" id="WP_183368774.1">
    <property type="nucleotide sequence ID" value="NZ_BAABHL010000113.1"/>
</dbReference>
<dbReference type="GO" id="GO:0016491">
    <property type="term" value="F:oxidoreductase activity"/>
    <property type="evidence" value="ECO:0007669"/>
    <property type="project" value="UniProtKB-KW"/>
</dbReference>
<dbReference type="PANTHER" id="PTHR43673:SF10">
    <property type="entry name" value="NADH DEHYDROGENASE_NAD(P)H NITROREDUCTASE XCC3605-RELATED"/>
    <property type="match status" value="1"/>
</dbReference>
<gene>
    <name evidence="4" type="ORF">BKA16_000152</name>
</gene>
<accession>A0A840EZN9</accession>
<sequence length="227" mass="24742">MTLVERFDSDDFDLTQTDALLSTTRSVRKRLDLTREVPDDVVLECLRLAVQSPTGSNNQGWRWLVVRDADTKEKLAEIYRRGGGEYLANGAANAEEGTQSGRVATSANYLAEHLGEVPVLVIPLIIGRLDQVSDSPNTAAAAGLMGSILPATWTFQLALRSRGLGSCYTTLHLNEEAAAADVLGIPPHMTQAGLIPVAYTTGTSFRSAQRPPVEEITYLDRYKNPIR</sequence>
<reference evidence="4 5" key="1">
    <citation type="submission" date="2020-08" db="EMBL/GenBank/DDBJ databases">
        <title>Sequencing the genomes of 1000 actinobacteria strains.</title>
        <authorList>
            <person name="Klenk H.-P."/>
        </authorList>
    </citation>
    <scope>NUCLEOTIDE SEQUENCE [LARGE SCALE GENOMIC DNA]</scope>
    <source>
        <strain evidence="4 5">DSM 45298</strain>
    </source>
</reference>
<dbReference type="PANTHER" id="PTHR43673">
    <property type="entry name" value="NAD(P)H NITROREDUCTASE YDGI-RELATED"/>
    <property type="match status" value="1"/>
</dbReference>
<comment type="caution">
    <text evidence="4">The sequence shown here is derived from an EMBL/GenBank/DDBJ whole genome shotgun (WGS) entry which is preliminary data.</text>
</comment>
<evidence type="ECO:0000256" key="1">
    <source>
        <dbReference type="ARBA" id="ARBA00007118"/>
    </source>
</evidence>
<protein>
    <submittedName>
        <fullName evidence="4">Nitroreductase</fullName>
    </submittedName>
</protein>
<dbReference type="CDD" id="cd02062">
    <property type="entry name" value="Nitro_FMN_reductase"/>
    <property type="match status" value="1"/>
</dbReference>